<dbReference type="GeneID" id="75075237"/>
<dbReference type="EMBL" id="ALKK01000011">
    <property type="protein sequence ID" value="EJU18761.1"/>
    <property type="molecule type" value="Genomic_DNA"/>
</dbReference>
<dbReference type="AlphaFoldDB" id="A0AAN3VX51"/>
<gene>
    <name evidence="2" type="ORF">HMPREF1127_1074</name>
</gene>
<feature type="compositionally biased region" description="Basic and acidic residues" evidence="1">
    <location>
        <begin position="1"/>
        <end position="13"/>
    </location>
</feature>
<protein>
    <submittedName>
        <fullName evidence="2">Uncharacterized protein</fullName>
    </submittedName>
</protein>
<evidence type="ECO:0000256" key="1">
    <source>
        <dbReference type="SAM" id="MobiDB-lite"/>
    </source>
</evidence>
<evidence type="ECO:0000313" key="2">
    <source>
        <dbReference type="EMBL" id="EJU18761.1"/>
    </source>
</evidence>
<sequence>MENGHGGKREGAGRPKSSTKIYKTVRLEKDLLDKIEKIEGTFTSKIVRGLELLLEKEKKQ</sequence>
<accession>A0AAN3VX51</accession>
<organism evidence="2 3">
    <name type="scientific">Fusobacterium necrophorum subsp. funduliforme Fnf 1007</name>
    <dbReference type="NCBI Taxonomy" id="1161424"/>
    <lineage>
        <taxon>Bacteria</taxon>
        <taxon>Fusobacteriati</taxon>
        <taxon>Fusobacteriota</taxon>
        <taxon>Fusobacteriia</taxon>
        <taxon>Fusobacteriales</taxon>
        <taxon>Fusobacteriaceae</taxon>
        <taxon>Fusobacterium</taxon>
    </lineage>
</organism>
<proteinExistence type="predicted"/>
<evidence type="ECO:0000313" key="3">
    <source>
        <dbReference type="Proteomes" id="UP000003120"/>
    </source>
</evidence>
<comment type="caution">
    <text evidence="2">The sequence shown here is derived from an EMBL/GenBank/DDBJ whole genome shotgun (WGS) entry which is preliminary data.</text>
</comment>
<dbReference type="RefSeq" id="WP_005960373.1">
    <property type="nucleotide sequence ID" value="NZ_ALKK01000011.1"/>
</dbReference>
<dbReference type="Proteomes" id="UP000003120">
    <property type="component" value="Unassembled WGS sequence"/>
</dbReference>
<feature type="region of interest" description="Disordered" evidence="1">
    <location>
        <begin position="1"/>
        <end position="20"/>
    </location>
</feature>
<reference evidence="2 3" key="1">
    <citation type="submission" date="2012-07" db="EMBL/GenBank/DDBJ databases">
        <authorList>
            <person name="Durkin A.S."/>
            <person name="McCorrison J."/>
            <person name="Torralba M."/>
            <person name="Gillis M."/>
            <person name="Methe B."/>
            <person name="Sutton G."/>
            <person name="Nelson K.E."/>
        </authorList>
    </citation>
    <scope>NUCLEOTIDE SEQUENCE [LARGE SCALE GENOMIC DNA]</scope>
    <source>
        <strain evidence="2 3">Fnf 1007</strain>
    </source>
</reference>
<name>A0AAN3VX51_9FUSO</name>